<evidence type="ECO:0000256" key="1">
    <source>
        <dbReference type="SAM" id="MobiDB-lite"/>
    </source>
</evidence>
<accession>A0A5B7CXE2</accession>
<reference evidence="2 3" key="1">
    <citation type="submission" date="2019-05" db="EMBL/GenBank/DDBJ databases">
        <title>Another draft genome of Portunus trituberculatus and its Hox gene families provides insights of decapod evolution.</title>
        <authorList>
            <person name="Jeong J.-H."/>
            <person name="Song I."/>
            <person name="Kim S."/>
            <person name="Choi T."/>
            <person name="Kim D."/>
            <person name="Ryu S."/>
            <person name="Kim W."/>
        </authorList>
    </citation>
    <scope>NUCLEOTIDE SEQUENCE [LARGE SCALE GENOMIC DNA]</scope>
    <source>
        <tissue evidence="2">Muscle</tissue>
    </source>
</reference>
<dbReference type="EMBL" id="VSRR010000252">
    <property type="protein sequence ID" value="MPC13016.1"/>
    <property type="molecule type" value="Genomic_DNA"/>
</dbReference>
<dbReference type="Proteomes" id="UP000324222">
    <property type="component" value="Unassembled WGS sequence"/>
</dbReference>
<evidence type="ECO:0000313" key="2">
    <source>
        <dbReference type="EMBL" id="MPC13016.1"/>
    </source>
</evidence>
<gene>
    <name evidence="2" type="ORF">E2C01_005734</name>
</gene>
<feature type="compositionally biased region" description="Pro residues" evidence="1">
    <location>
        <begin position="68"/>
        <end position="77"/>
    </location>
</feature>
<protein>
    <submittedName>
        <fullName evidence="2">Uncharacterized protein</fullName>
    </submittedName>
</protein>
<organism evidence="2 3">
    <name type="scientific">Portunus trituberculatus</name>
    <name type="common">Swimming crab</name>
    <name type="synonym">Neptunus trituberculatus</name>
    <dbReference type="NCBI Taxonomy" id="210409"/>
    <lineage>
        <taxon>Eukaryota</taxon>
        <taxon>Metazoa</taxon>
        <taxon>Ecdysozoa</taxon>
        <taxon>Arthropoda</taxon>
        <taxon>Crustacea</taxon>
        <taxon>Multicrustacea</taxon>
        <taxon>Malacostraca</taxon>
        <taxon>Eumalacostraca</taxon>
        <taxon>Eucarida</taxon>
        <taxon>Decapoda</taxon>
        <taxon>Pleocyemata</taxon>
        <taxon>Brachyura</taxon>
        <taxon>Eubrachyura</taxon>
        <taxon>Portunoidea</taxon>
        <taxon>Portunidae</taxon>
        <taxon>Portuninae</taxon>
        <taxon>Portunus</taxon>
    </lineage>
</organism>
<feature type="region of interest" description="Disordered" evidence="1">
    <location>
        <begin position="1"/>
        <end position="42"/>
    </location>
</feature>
<evidence type="ECO:0000313" key="3">
    <source>
        <dbReference type="Proteomes" id="UP000324222"/>
    </source>
</evidence>
<dbReference type="AlphaFoldDB" id="A0A5B7CXE2"/>
<keyword evidence="3" id="KW-1185">Reference proteome</keyword>
<proteinExistence type="predicted"/>
<comment type="caution">
    <text evidence="2">The sequence shown here is derived from an EMBL/GenBank/DDBJ whole genome shotgun (WGS) entry which is preliminary data.</text>
</comment>
<sequence>MEGEGLLDTASTLPGETIAGVRRGKSAALPHNSGVRKSRTSATGSYIWPGVGRLTAPGYFLTRKLPSTHPPPRPFPPAQSKDVHGGNLEWWTNGDMWLRMKGCDEWIES</sequence>
<feature type="region of interest" description="Disordered" evidence="1">
    <location>
        <begin position="62"/>
        <end position="86"/>
    </location>
</feature>
<name>A0A5B7CXE2_PORTR</name>